<proteinExistence type="predicted"/>
<sequence>MQRIRRCDRLMTGAESSDLVGPDALEHTHTVTTKALKLLDGKKVEGYLRIERVYGQTGGCKQQRI</sequence>
<gene>
    <name evidence="1" type="ORF">EPICR_10120</name>
</gene>
<accession>A0A484HBE3</accession>
<dbReference type="EMBL" id="CAACVI010000001">
    <property type="protein sequence ID" value="VEN72621.1"/>
    <property type="molecule type" value="Genomic_DNA"/>
</dbReference>
<evidence type="ECO:0000313" key="1">
    <source>
        <dbReference type="EMBL" id="VEN72621.1"/>
    </source>
</evidence>
<name>A0A484HBE3_9BACT</name>
<organism evidence="1">
    <name type="scientific">uncultured Desulfobacteraceae bacterium</name>
    <dbReference type="NCBI Taxonomy" id="218296"/>
    <lineage>
        <taxon>Bacteria</taxon>
        <taxon>Pseudomonadati</taxon>
        <taxon>Thermodesulfobacteriota</taxon>
        <taxon>Desulfobacteria</taxon>
        <taxon>Desulfobacterales</taxon>
        <taxon>Desulfobacteraceae</taxon>
        <taxon>environmental samples</taxon>
    </lineage>
</organism>
<dbReference type="AlphaFoldDB" id="A0A484HBE3"/>
<protein>
    <submittedName>
        <fullName evidence="1">Uncharacterized protein</fullName>
    </submittedName>
</protein>
<reference evidence="1" key="1">
    <citation type="submission" date="2019-01" db="EMBL/GenBank/DDBJ databases">
        <authorList>
            <consortium name="Genoscope - CEA"/>
            <person name="William W."/>
        </authorList>
    </citation>
    <scope>NUCLEOTIDE SEQUENCE</scope>
    <source>
        <strain evidence="1">CR-1</strain>
    </source>
</reference>